<keyword evidence="5" id="KW-1185">Reference proteome</keyword>
<proteinExistence type="predicted"/>
<evidence type="ECO:0000256" key="2">
    <source>
        <dbReference type="SAM" id="SignalP"/>
    </source>
</evidence>
<feature type="domain" description="Mid2" evidence="3">
    <location>
        <begin position="142"/>
        <end position="209"/>
    </location>
</feature>
<keyword evidence="2" id="KW-0732">Signal</keyword>
<dbReference type="InterPro" id="IPR007567">
    <property type="entry name" value="Mid2_dom"/>
</dbReference>
<keyword evidence="1" id="KW-0472">Membrane</keyword>
<organism evidence="4 5">
    <name type="scientific">Metschnikowia bicuspidata</name>
    <dbReference type="NCBI Taxonomy" id="27322"/>
    <lineage>
        <taxon>Eukaryota</taxon>
        <taxon>Fungi</taxon>
        <taxon>Dikarya</taxon>
        <taxon>Ascomycota</taxon>
        <taxon>Saccharomycotina</taxon>
        <taxon>Pichiomycetes</taxon>
        <taxon>Metschnikowiaceae</taxon>
        <taxon>Metschnikowia</taxon>
    </lineage>
</organism>
<reference evidence="5" key="1">
    <citation type="journal article" date="2018" name="Nat. Microbiol.">
        <title>Leveraging single-cell genomics to expand the fungal tree of life.</title>
        <authorList>
            <person name="Ahrendt S.R."/>
            <person name="Quandt C.A."/>
            <person name="Ciobanu D."/>
            <person name="Clum A."/>
            <person name="Salamov A."/>
            <person name="Andreopoulos B."/>
            <person name="Cheng J.F."/>
            <person name="Woyke T."/>
            <person name="Pelin A."/>
            <person name="Henrissat B."/>
            <person name="Reynolds N.K."/>
            <person name="Benny G.L."/>
            <person name="Smith M.E."/>
            <person name="James T.Y."/>
            <person name="Grigoriev I.V."/>
        </authorList>
    </citation>
    <scope>NUCLEOTIDE SEQUENCE [LARGE SCALE GENOMIC DNA]</scope>
    <source>
        <strain evidence="5">Baker2002</strain>
    </source>
</reference>
<feature type="transmembrane region" description="Helical" evidence="1">
    <location>
        <begin position="185"/>
        <end position="208"/>
    </location>
</feature>
<dbReference type="AlphaFoldDB" id="A0A4P9ZA37"/>
<sequence>MSSFKLLQMTAISLLVLKAVAQAQPEPENAVTISETKLIDLVARADGNSLTSVSSTLTAKTPTLATFSFALFNPTSSSESSPFSSASSTPSTSELSSSSSLSFSSSTSLLTTQFTTSSTAPFTSPPTTSSSSTQSLSSTFLTTFESVQGGSTIIVTQTSIVTSSPSSSTTSDSRPSPSLSSNNRIVVAVCVGVGGAVLIGFVATLIWFKRNSKKGNQSGWTFWRKSEKGCDDLFNGELGVRDRNINQGLNF</sequence>
<accession>A0A4P9ZA37</accession>
<dbReference type="Pfam" id="PF04478">
    <property type="entry name" value="Mid2"/>
    <property type="match status" value="1"/>
</dbReference>
<keyword evidence="1" id="KW-1133">Transmembrane helix</keyword>
<evidence type="ECO:0000256" key="1">
    <source>
        <dbReference type="SAM" id="Phobius"/>
    </source>
</evidence>
<feature type="chain" id="PRO_5020459322" description="Mid2 domain-containing protein" evidence="2">
    <location>
        <begin position="24"/>
        <end position="251"/>
    </location>
</feature>
<dbReference type="EMBL" id="ML004487">
    <property type="protein sequence ID" value="RKP29448.1"/>
    <property type="molecule type" value="Genomic_DNA"/>
</dbReference>
<protein>
    <recommendedName>
        <fullName evidence="3">Mid2 domain-containing protein</fullName>
    </recommendedName>
</protein>
<dbReference type="Proteomes" id="UP000268321">
    <property type="component" value="Unassembled WGS sequence"/>
</dbReference>
<evidence type="ECO:0000313" key="4">
    <source>
        <dbReference type="EMBL" id="RKP29448.1"/>
    </source>
</evidence>
<keyword evidence="1" id="KW-0812">Transmembrane</keyword>
<feature type="signal peptide" evidence="2">
    <location>
        <begin position="1"/>
        <end position="23"/>
    </location>
</feature>
<gene>
    <name evidence="4" type="ORF">METBISCDRAFT_24235</name>
</gene>
<name>A0A4P9ZA37_9ASCO</name>
<evidence type="ECO:0000259" key="3">
    <source>
        <dbReference type="Pfam" id="PF04478"/>
    </source>
</evidence>
<dbReference type="OrthoDB" id="4026433at2759"/>
<evidence type="ECO:0000313" key="5">
    <source>
        <dbReference type="Proteomes" id="UP000268321"/>
    </source>
</evidence>